<dbReference type="PANTHER" id="PTHR23117:SF13">
    <property type="entry name" value="GUANYLATE KINASE"/>
    <property type="match status" value="1"/>
</dbReference>
<keyword evidence="9" id="KW-0963">Cytoplasm</keyword>
<gene>
    <name evidence="11" type="primary">gmK</name>
    <name evidence="9" type="synonym">gmk</name>
    <name evidence="11" type="ORF">CMC5_049980</name>
</gene>
<dbReference type="InterPro" id="IPR017665">
    <property type="entry name" value="Guanylate_kinase"/>
</dbReference>
<dbReference type="EC" id="2.7.4.8" evidence="2 9"/>
<keyword evidence="4 9" id="KW-0808">Transferase</keyword>
<dbReference type="Gene3D" id="3.40.50.300">
    <property type="entry name" value="P-loop containing nucleotide triphosphate hydrolases"/>
    <property type="match status" value="1"/>
</dbReference>
<dbReference type="SUPFAM" id="SSF52540">
    <property type="entry name" value="P-loop containing nucleoside triphosphate hydrolases"/>
    <property type="match status" value="1"/>
</dbReference>
<evidence type="ECO:0000256" key="4">
    <source>
        <dbReference type="ARBA" id="ARBA00022679"/>
    </source>
</evidence>
<dbReference type="Gene3D" id="3.30.63.10">
    <property type="entry name" value="Guanylate Kinase phosphate binding domain"/>
    <property type="match status" value="1"/>
</dbReference>
<evidence type="ECO:0000313" key="12">
    <source>
        <dbReference type="Proteomes" id="UP000067626"/>
    </source>
</evidence>
<comment type="catalytic activity">
    <reaction evidence="9">
        <text>GMP + ATP = GDP + ADP</text>
        <dbReference type="Rhea" id="RHEA:20780"/>
        <dbReference type="ChEBI" id="CHEBI:30616"/>
        <dbReference type="ChEBI" id="CHEBI:58115"/>
        <dbReference type="ChEBI" id="CHEBI:58189"/>
        <dbReference type="ChEBI" id="CHEBI:456216"/>
        <dbReference type="EC" id="2.7.4.8"/>
    </reaction>
</comment>
<dbReference type="GO" id="GO:0004385">
    <property type="term" value="F:GMP kinase activity"/>
    <property type="evidence" value="ECO:0007669"/>
    <property type="project" value="UniProtKB-UniRule"/>
</dbReference>
<evidence type="ECO:0000313" key="11">
    <source>
        <dbReference type="EMBL" id="AKT40843.1"/>
    </source>
</evidence>
<evidence type="ECO:0000256" key="9">
    <source>
        <dbReference type="HAMAP-Rule" id="MF_00328"/>
    </source>
</evidence>
<accession>A0A0K1EJR4</accession>
<proteinExistence type="inferred from homology"/>
<dbReference type="RefSeq" id="WP_050432725.1">
    <property type="nucleotide sequence ID" value="NZ_CP012159.1"/>
</dbReference>
<dbReference type="KEGG" id="ccro:CMC5_049980"/>
<keyword evidence="6 9" id="KW-0418">Kinase</keyword>
<comment type="subcellular location">
    <subcellularLocation>
        <location evidence="9">Cytoplasm</location>
    </subcellularLocation>
</comment>
<dbReference type="Pfam" id="PF00625">
    <property type="entry name" value="Guanylate_kin"/>
    <property type="match status" value="1"/>
</dbReference>
<dbReference type="OrthoDB" id="9808150at2"/>
<dbReference type="PATRIC" id="fig|52.7.peg.5530"/>
<dbReference type="GO" id="GO:0005524">
    <property type="term" value="F:ATP binding"/>
    <property type="evidence" value="ECO:0007669"/>
    <property type="project" value="UniProtKB-UniRule"/>
</dbReference>
<keyword evidence="5 9" id="KW-0547">Nucleotide-binding</keyword>
<dbReference type="EMBL" id="CP012159">
    <property type="protein sequence ID" value="AKT40843.1"/>
    <property type="molecule type" value="Genomic_DNA"/>
</dbReference>
<evidence type="ECO:0000256" key="6">
    <source>
        <dbReference type="ARBA" id="ARBA00022777"/>
    </source>
</evidence>
<evidence type="ECO:0000256" key="7">
    <source>
        <dbReference type="ARBA" id="ARBA00022840"/>
    </source>
</evidence>
<protein>
    <recommendedName>
        <fullName evidence="3 9">Guanylate kinase</fullName>
        <ecNumber evidence="2 9">2.7.4.8</ecNumber>
    </recommendedName>
    <alternativeName>
        <fullName evidence="8 9">GMP kinase</fullName>
    </alternativeName>
</protein>
<name>A0A0K1EJR4_CHOCO</name>
<evidence type="ECO:0000256" key="8">
    <source>
        <dbReference type="ARBA" id="ARBA00030128"/>
    </source>
</evidence>
<dbReference type="GO" id="GO:0005829">
    <property type="term" value="C:cytosol"/>
    <property type="evidence" value="ECO:0007669"/>
    <property type="project" value="TreeGrafter"/>
</dbReference>
<sequence>MSSEAADDDFLLLIVSSPSGAGKTTLCSRLRSEFPELRFSVSHTTRKPRPNEVDGREYHFVDTPTFEQMVRGNAFAEWARVHGHLYGTSLKEIELARTTARGILFDIDYQGARQIRAALDEAVCVFILPPTMAELERRLRGRGTEDEQATLRRLQNARGEIEHYGFFDYVIVNDEVDRAYDQLRAVVFAERCRRRRRARMCERLLTERRSER</sequence>
<dbReference type="PROSITE" id="PS00856">
    <property type="entry name" value="GUANYLATE_KINASE_1"/>
    <property type="match status" value="1"/>
</dbReference>
<evidence type="ECO:0000259" key="10">
    <source>
        <dbReference type="PROSITE" id="PS50052"/>
    </source>
</evidence>
<dbReference type="AlphaFoldDB" id="A0A0K1EJR4"/>
<organism evidence="11 12">
    <name type="scientific">Chondromyces crocatus</name>
    <dbReference type="NCBI Taxonomy" id="52"/>
    <lineage>
        <taxon>Bacteria</taxon>
        <taxon>Pseudomonadati</taxon>
        <taxon>Myxococcota</taxon>
        <taxon>Polyangia</taxon>
        <taxon>Polyangiales</taxon>
        <taxon>Polyangiaceae</taxon>
        <taxon>Chondromyces</taxon>
    </lineage>
</organism>
<feature type="domain" description="Guanylate kinase-like" evidence="10">
    <location>
        <begin position="10"/>
        <end position="188"/>
    </location>
</feature>
<dbReference type="PROSITE" id="PS50052">
    <property type="entry name" value="GUANYLATE_KINASE_2"/>
    <property type="match status" value="1"/>
</dbReference>
<dbReference type="InterPro" id="IPR008145">
    <property type="entry name" value="GK/Ca_channel_bsu"/>
</dbReference>
<evidence type="ECO:0000256" key="5">
    <source>
        <dbReference type="ARBA" id="ARBA00022741"/>
    </source>
</evidence>
<dbReference type="HAMAP" id="MF_00328">
    <property type="entry name" value="Guanylate_kinase"/>
    <property type="match status" value="1"/>
</dbReference>
<dbReference type="NCBIfam" id="TIGR03263">
    <property type="entry name" value="guanyl_kin"/>
    <property type="match status" value="1"/>
</dbReference>
<dbReference type="PANTHER" id="PTHR23117">
    <property type="entry name" value="GUANYLATE KINASE-RELATED"/>
    <property type="match status" value="1"/>
</dbReference>
<evidence type="ECO:0000256" key="1">
    <source>
        <dbReference type="ARBA" id="ARBA00005790"/>
    </source>
</evidence>
<dbReference type="FunFam" id="3.30.63.10:FF:000002">
    <property type="entry name" value="Guanylate kinase 1"/>
    <property type="match status" value="1"/>
</dbReference>
<evidence type="ECO:0000256" key="3">
    <source>
        <dbReference type="ARBA" id="ARBA00016296"/>
    </source>
</evidence>
<dbReference type="SMART" id="SM00072">
    <property type="entry name" value="GuKc"/>
    <property type="match status" value="1"/>
</dbReference>
<dbReference type="CDD" id="cd00071">
    <property type="entry name" value="GMPK"/>
    <property type="match status" value="1"/>
</dbReference>
<feature type="binding site" evidence="9">
    <location>
        <begin position="17"/>
        <end position="24"/>
    </location>
    <ligand>
        <name>ATP</name>
        <dbReference type="ChEBI" id="CHEBI:30616"/>
    </ligand>
</feature>
<evidence type="ECO:0000256" key="2">
    <source>
        <dbReference type="ARBA" id="ARBA00012961"/>
    </source>
</evidence>
<keyword evidence="7 9" id="KW-0067">ATP-binding</keyword>
<reference evidence="11 12" key="1">
    <citation type="submission" date="2015-07" db="EMBL/GenBank/DDBJ databases">
        <title>Genome analysis of myxobacterium Chondromyces crocatus Cm c5 reveals a high potential for natural compound synthesis and the genetic basis for the loss of fruiting body formation.</title>
        <authorList>
            <person name="Zaburannyi N."/>
            <person name="Bunk B."/>
            <person name="Maier J."/>
            <person name="Overmann J."/>
            <person name="Mueller R."/>
        </authorList>
    </citation>
    <scope>NUCLEOTIDE SEQUENCE [LARGE SCALE GENOMIC DNA]</scope>
    <source>
        <strain evidence="11 12">Cm c5</strain>
    </source>
</reference>
<comment type="function">
    <text evidence="9">Essential for recycling GMP and indirectly, cGMP.</text>
</comment>
<dbReference type="InterPro" id="IPR008144">
    <property type="entry name" value="Guanylate_kin-like_dom"/>
</dbReference>
<dbReference type="Proteomes" id="UP000067626">
    <property type="component" value="Chromosome"/>
</dbReference>
<keyword evidence="12" id="KW-1185">Reference proteome</keyword>
<dbReference type="STRING" id="52.CMC5_049980"/>
<comment type="similarity">
    <text evidence="1 9">Belongs to the guanylate kinase family.</text>
</comment>
<dbReference type="InterPro" id="IPR020590">
    <property type="entry name" value="Guanylate_kinase_CS"/>
</dbReference>
<dbReference type="InterPro" id="IPR027417">
    <property type="entry name" value="P-loop_NTPase"/>
</dbReference>